<sequence length="153" mass="16934">MKKILTILLVGVGTLAIAQKKNNPSRSIDDDGKTLSIRVTGTTNGKIAQPCPPKPCSAAAAVFYSDENESQLVSVEREYQPSKSSAEIKEFVKQVKVNADAGEMYLRYSFIRNNEEFIFEKTADISGKSEAQRQRIVDNFESEIELPGKGIEM</sequence>
<accession>A0ABX0UFX0</accession>
<gene>
    <name evidence="1" type="ORF">FHS68_000963</name>
</gene>
<evidence type="ECO:0000313" key="1">
    <source>
        <dbReference type="EMBL" id="NIJ51807.1"/>
    </source>
</evidence>
<keyword evidence="2" id="KW-1185">Reference proteome</keyword>
<dbReference type="EMBL" id="JAASQJ010000001">
    <property type="protein sequence ID" value="NIJ51807.1"/>
    <property type="molecule type" value="Genomic_DNA"/>
</dbReference>
<evidence type="ECO:0000313" key="2">
    <source>
        <dbReference type="Proteomes" id="UP001179181"/>
    </source>
</evidence>
<name>A0ABX0UFX0_9BACT</name>
<reference evidence="1 2" key="1">
    <citation type="submission" date="2020-03" db="EMBL/GenBank/DDBJ databases">
        <title>Genomic Encyclopedia of Type Strains, Phase IV (KMG-IV): sequencing the most valuable type-strain genomes for metagenomic binning, comparative biology and taxonomic classification.</title>
        <authorList>
            <person name="Goeker M."/>
        </authorList>
    </citation>
    <scope>NUCLEOTIDE SEQUENCE [LARGE SCALE GENOMIC DNA]</scope>
    <source>
        <strain evidence="1 2">DSM 102865</strain>
    </source>
</reference>
<organism evidence="1 2">
    <name type="scientific">Dyadobacter arcticus</name>
    <dbReference type="NCBI Taxonomy" id="1078754"/>
    <lineage>
        <taxon>Bacteria</taxon>
        <taxon>Pseudomonadati</taxon>
        <taxon>Bacteroidota</taxon>
        <taxon>Cytophagia</taxon>
        <taxon>Cytophagales</taxon>
        <taxon>Spirosomataceae</taxon>
        <taxon>Dyadobacter</taxon>
    </lineage>
</organism>
<protein>
    <recommendedName>
        <fullName evidence="3">DUF4476 domain-containing protein</fullName>
    </recommendedName>
</protein>
<dbReference type="RefSeq" id="WP_167267697.1">
    <property type="nucleotide sequence ID" value="NZ_JAASQJ010000001.1"/>
</dbReference>
<proteinExistence type="predicted"/>
<comment type="caution">
    <text evidence="1">The sequence shown here is derived from an EMBL/GenBank/DDBJ whole genome shotgun (WGS) entry which is preliminary data.</text>
</comment>
<evidence type="ECO:0008006" key="3">
    <source>
        <dbReference type="Google" id="ProtNLM"/>
    </source>
</evidence>
<dbReference type="Proteomes" id="UP001179181">
    <property type="component" value="Unassembled WGS sequence"/>
</dbReference>